<feature type="transmembrane region" description="Helical" evidence="1">
    <location>
        <begin position="161"/>
        <end position="180"/>
    </location>
</feature>
<dbReference type="PANTHER" id="PTHR48200:SF1">
    <property type="entry name" value="AMINOTRANSFERASE-LIKE PLANT MOBILE DOMAIN-CONTAINING PROTEIN"/>
    <property type="match status" value="1"/>
</dbReference>
<reference evidence="3" key="1">
    <citation type="submission" date="2025-08" db="UniProtKB">
        <authorList>
            <consortium name="RefSeq"/>
        </authorList>
    </citation>
    <scope>IDENTIFICATION</scope>
</reference>
<protein>
    <recommendedName>
        <fullName evidence="2">DUF7745 domain-containing protein</fullName>
    </recommendedName>
</protein>
<keyword evidence="1" id="KW-0472">Membrane</keyword>
<dbReference type="PANTHER" id="PTHR48200">
    <property type="entry name" value="PROTEIN, PUTATIVE-RELATED"/>
    <property type="match status" value="1"/>
</dbReference>
<evidence type="ECO:0000313" key="3">
    <source>
        <dbReference type="RefSeq" id="XP_016456374.1"/>
    </source>
</evidence>
<gene>
    <name evidence="3" type="primary">LOC107780366</name>
</gene>
<dbReference type="InterPro" id="IPR056647">
    <property type="entry name" value="DUF7745"/>
</dbReference>
<feature type="domain" description="DUF7745" evidence="2">
    <location>
        <begin position="20"/>
        <end position="291"/>
    </location>
</feature>
<keyword evidence="1" id="KW-1133">Transmembrane helix</keyword>
<dbReference type="PaxDb" id="4097-A0A1S3YW55"/>
<name>A0A1S3YW55_TOBAC</name>
<evidence type="ECO:0000256" key="1">
    <source>
        <dbReference type="SAM" id="Phobius"/>
    </source>
</evidence>
<dbReference type="RefSeq" id="XP_016456374.1">
    <property type="nucleotide sequence ID" value="XM_016600888.1"/>
</dbReference>
<evidence type="ECO:0000259" key="2">
    <source>
        <dbReference type="Pfam" id="PF24924"/>
    </source>
</evidence>
<dbReference type="Pfam" id="PF24924">
    <property type="entry name" value="DUF7745"/>
    <property type="match status" value="1"/>
</dbReference>
<dbReference type="AlphaFoldDB" id="A0A1S3YW55"/>
<dbReference type="OrthoDB" id="1295137at2759"/>
<dbReference type="OMA" id="WNTELRI"/>
<keyword evidence="1" id="KW-0812">Transmembrane</keyword>
<sequence length="298" mass="35270">MNTVQDSSQSVIERTGLQLRRWWDDLKEDGRDWVKENLGSLIDIMHIKPREYLIKALVIFWDPVHNVFRFSNFELIPTLEEMDGYIDFGQEIRKQQLIFPRAPYVHRFFDLLNISKQMNKAHMSKGCGSFYFLYFRFGHSAGFETHEKRLNNKQDKSIWQIHRQFAFIAVFLGVMVFLNAEDTVDTRMARITQIIVTKKDHTLVPLVLADIYRALTLCKSGDPLFEGSNVLLQMWIIEHLRRHPKFMSYASDGNNFIKKYEERVEDYKPPEGVEVWVSYLRKLGENQIEWTIGWLPVT</sequence>
<accession>A0A1S3YW55</accession>
<dbReference type="KEGG" id="nta:107780366"/>
<proteinExistence type="predicted"/>
<organism evidence="3">
    <name type="scientific">Nicotiana tabacum</name>
    <name type="common">Common tobacco</name>
    <dbReference type="NCBI Taxonomy" id="4097"/>
    <lineage>
        <taxon>Eukaryota</taxon>
        <taxon>Viridiplantae</taxon>
        <taxon>Streptophyta</taxon>
        <taxon>Embryophyta</taxon>
        <taxon>Tracheophyta</taxon>
        <taxon>Spermatophyta</taxon>
        <taxon>Magnoliopsida</taxon>
        <taxon>eudicotyledons</taxon>
        <taxon>Gunneridae</taxon>
        <taxon>Pentapetalae</taxon>
        <taxon>asterids</taxon>
        <taxon>lamiids</taxon>
        <taxon>Solanales</taxon>
        <taxon>Solanaceae</taxon>
        <taxon>Nicotianoideae</taxon>
        <taxon>Nicotianeae</taxon>
        <taxon>Nicotiana</taxon>
    </lineage>
</organism>